<name>A0ABU8X0H3_9BURK</name>
<comment type="caution">
    <text evidence="2">The sequence shown here is derived from an EMBL/GenBank/DDBJ whole genome shotgun (WGS) entry which is preliminary data.</text>
</comment>
<dbReference type="Pfam" id="PF12697">
    <property type="entry name" value="Abhydrolase_6"/>
    <property type="match status" value="1"/>
</dbReference>
<evidence type="ECO:0000313" key="2">
    <source>
        <dbReference type="EMBL" id="MEJ8853271.1"/>
    </source>
</evidence>
<keyword evidence="2" id="KW-0378">Hydrolase</keyword>
<organism evidence="2 3">
    <name type="scientific">Variovorax robiniae</name>
    <dbReference type="NCBI Taxonomy" id="1836199"/>
    <lineage>
        <taxon>Bacteria</taxon>
        <taxon>Pseudomonadati</taxon>
        <taxon>Pseudomonadota</taxon>
        <taxon>Betaproteobacteria</taxon>
        <taxon>Burkholderiales</taxon>
        <taxon>Comamonadaceae</taxon>
        <taxon>Variovorax</taxon>
    </lineage>
</organism>
<dbReference type="SUPFAM" id="SSF53474">
    <property type="entry name" value="alpha/beta-Hydrolases"/>
    <property type="match status" value="1"/>
</dbReference>
<sequence>MTGFAVRLAELLAFPLMGCGSFGIGSNKFQSNVIAAYDPPAMPDSAPTEPPPPRAPRLTGLRGTLRALGNFGLMGFGTSGAEEDESFTASDGQVIPVCVLGKGPPLVLVHGVGCSHRDWMPVARQMARRHCVLAWDARGHGGCRPVHGSITLARLANDLAEMLDHFGLQRSVLVGHSMGALTVMQYLQRHGTLRVSAVALVDQSPRIVTDDEWRLGLFGGCSAAMLSGLIAGARRDLAETLLNEIGAIGGAWVRRQLGIETSLGRLLRRRLGRIDVRPLLDLAESMAQADFRDSLSRLDAPLLVVLGARSPHYAGVPLDVWYRDTVKHAEVSVYTRAGHSPHVSEPQRFARELERFIGDHA</sequence>
<protein>
    <submittedName>
        <fullName evidence="2">Alpha/beta hydrolase</fullName>
    </submittedName>
</protein>
<dbReference type="InterPro" id="IPR000073">
    <property type="entry name" value="AB_hydrolase_1"/>
</dbReference>
<evidence type="ECO:0000259" key="1">
    <source>
        <dbReference type="Pfam" id="PF12697"/>
    </source>
</evidence>
<feature type="domain" description="AB hydrolase-1" evidence="1">
    <location>
        <begin position="106"/>
        <end position="351"/>
    </location>
</feature>
<dbReference type="InterPro" id="IPR050228">
    <property type="entry name" value="Carboxylesterase_BioH"/>
</dbReference>
<dbReference type="RefSeq" id="WP_340333371.1">
    <property type="nucleotide sequence ID" value="NZ_JBBKZS010000001.1"/>
</dbReference>
<dbReference type="InterPro" id="IPR029058">
    <property type="entry name" value="AB_hydrolase_fold"/>
</dbReference>
<dbReference type="Proteomes" id="UP001367030">
    <property type="component" value="Unassembled WGS sequence"/>
</dbReference>
<dbReference type="PANTHER" id="PTHR43194">
    <property type="entry name" value="HYDROLASE ALPHA/BETA FOLD FAMILY"/>
    <property type="match status" value="1"/>
</dbReference>
<dbReference type="EMBL" id="JBBKZS010000001">
    <property type="protein sequence ID" value="MEJ8853271.1"/>
    <property type="molecule type" value="Genomic_DNA"/>
</dbReference>
<dbReference type="PANTHER" id="PTHR43194:SF2">
    <property type="entry name" value="PEROXISOMAL MEMBRANE PROTEIN LPX1"/>
    <property type="match status" value="1"/>
</dbReference>
<keyword evidence="3" id="KW-1185">Reference proteome</keyword>
<accession>A0ABU8X0H3</accession>
<dbReference type="Gene3D" id="3.40.50.1820">
    <property type="entry name" value="alpha/beta hydrolase"/>
    <property type="match status" value="1"/>
</dbReference>
<reference evidence="2 3" key="1">
    <citation type="submission" date="2024-03" db="EMBL/GenBank/DDBJ databases">
        <title>Novel species of the genus Variovorax.</title>
        <authorList>
            <person name="Liu Q."/>
            <person name="Xin Y.-H."/>
        </authorList>
    </citation>
    <scope>NUCLEOTIDE SEQUENCE [LARGE SCALE GENOMIC DNA]</scope>
    <source>
        <strain evidence="2 3">KACC 18901</strain>
    </source>
</reference>
<evidence type="ECO:0000313" key="3">
    <source>
        <dbReference type="Proteomes" id="UP001367030"/>
    </source>
</evidence>
<dbReference type="GO" id="GO:0016787">
    <property type="term" value="F:hydrolase activity"/>
    <property type="evidence" value="ECO:0007669"/>
    <property type="project" value="UniProtKB-KW"/>
</dbReference>
<gene>
    <name evidence="2" type="ORF">WKW79_01750</name>
</gene>
<proteinExistence type="predicted"/>